<organism evidence="3 4">
    <name type="scientific">Dillenia turbinata</name>
    <dbReference type="NCBI Taxonomy" id="194707"/>
    <lineage>
        <taxon>Eukaryota</taxon>
        <taxon>Viridiplantae</taxon>
        <taxon>Streptophyta</taxon>
        <taxon>Embryophyta</taxon>
        <taxon>Tracheophyta</taxon>
        <taxon>Spermatophyta</taxon>
        <taxon>Magnoliopsida</taxon>
        <taxon>eudicotyledons</taxon>
        <taxon>Gunneridae</taxon>
        <taxon>Pentapetalae</taxon>
        <taxon>Dilleniales</taxon>
        <taxon>Dilleniaceae</taxon>
        <taxon>Dillenia</taxon>
    </lineage>
</organism>
<comment type="caution">
    <text evidence="3">The sequence shown here is derived from an EMBL/GenBank/DDBJ whole genome shotgun (WGS) entry which is preliminary data.</text>
</comment>
<sequence>MKNNQSNRLSSSYLAALRVDEGQIGSKARKKPRRDSPEELLKHKLDLYSRNGDTPKLFVSMMMPNQTMFRFNIHHYYSLLYLCSSSSSDDDDVNSARLAAAMEDPEMAFDLMNQMKGFGLPLKLRSYGPALFGFVKKGNADCAYEVVAHMAECGV</sequence>
<name>A0AAN8UI90_9MAGN</name>
<reference evidence="3 4" key="1">
    <citation type="submission" date="2023-12" db="EMBL/GenBank/DDBJ databases">
        <title>A high-quality genome assembly for Dillenia turbinata (Dilleniales).</title>
        <authorList>
            <person name="Chanderbali A."/>
        </authorList>
    </citation>
    <scope>NUCLEOTIDE SEQUENCE [LARGE SCALE GENOMIC DNA]</scope>
    <source>
        <strain evidence="3">LSX21</strain>
        <tissue evidence="3">Leaf</tissue>
    </source>
</reference>
<dbReference type="AlphaFoldDB" id="A0AAN8UI90"/>
<evidence type="ECO:0000313" key="4">
    <source>
        <dbReference type="Proteomes" id="UP001370490"/>
    </source>
</evidence>
<dbReference type="Gene3D" id="1.25.40.10">
    <property type="entry name" value="Tetratricopeptide repeat domain"/>
    <property type="match status" value="1"/>
</dbReference>
<keyword evidence="1" id="KW-0677">Repeat</keyword>
<accession>A0AAN8UI90</accession>
<dbReference type="GO" id="GO:0004526">
    <property type="term" value="F:ribonuclease P activity"/>
    <property type="evidence" value="ECO:0007669"/>
    <property type="project" value="TreeGrafter"/>
</dbReference>
<dbReference type="EMBL" id="JBAMMX010000024">
    <property type="protein sequence ID" value="KAK6916055.1"/>
    <property type="molecule type" value="Genomic_DNA"/>
</dbReference>
<dbReference type="InterPro" id="IPR011990">
    <property type="entry name" value="TPR-like_helical_dom_sf"/>
</dbReference>
<evidence type="ECO:0000259" key="2">
    <source>
        <dbReference type="Pfam" id="PF17177"/>
    </source>
</evidence>
<gene>
    <name evidence="3" type="ORF">RJ641_018916</name>
</gene>
<protein>
    <submittedName>
        <fullName evidence="3">Pentacotripeptide-repeat region of PRORP</fullName>
    </submittedName>
</protein>
<dbReference type="PANTHER" id="PTHR13547:SF1">
    <property type="entry name" value="MITOCHONDRIAL RIBONUCLEASE P CATALYTIC SUBUNIT"/>
    <property type="match status" value="1"/>
</dbReference>
<dbReference type="PANTHER" id="PTHR13547">
    <property type="match status" value="1"/>
</dbReference>
<feature type="domain" description="PROP1-like PPR" evidence="2">
    <location>
        <begin position="96"/>
        <end position="155"/>
    </location>
</feature>
<evidence type="ECO:0000256" key="1">
    <source>
        <dbReference type="ARBA" id="ARBA00022737"/>
    </source>
</evidence>
<dbReference type="Proteomes" id="UP001370490">
    <property type="component" value="Unassembled WGS sequence"/>
</dbReference>
<dbReference type="GO" id="GO:0001682">
    <property type="term" value="P:tRNA 5'-leader removal"/>
    <property type="evidence" value="ECO:0007669"/>
    <property type="project" value="TreeGrafter"/>
</dbReference>
<dbReference type="InterPro" id="IPR033443">
    <property type="entry name" value="PROP1-like_PPR_dom"/>
</dbReference>
<dbReference type="Pfam" id="PF17177">
    <property type="entry name" value="PPR_long"/>
    <property type="match status" value="1"/>
</dbReference>
<keyword evidence="4" id="KW-1185">Reference proteome</keyword>
<proteinExistence type="predicted"/>
<evidence type="ECO:0000313" key="3">
    <source>
        <dbReference type="EMBL" id="KAK6916055.1"/>
    </source>
</evidence>